<dbReference type="GO" id="GO:0046856">
    <property type="term" value="P:phosphatidylinositol dephosphorylation"/>
    <property type="evidence" value="ECO:0007669"/>
    <property type="project" value="InterPro"/>
</dbReference>
<organism evidence="2 3">
    <name type="scientific">Phytophthora palmivora</name>
    <dbReference type="NCBI Taxonomy" id="4796"/>
    <lineage>
        <taxon>Eukaryota</taxon>
        <taxon>Sar</taxon>
        <taxon>Stramenopiles</taxon>
        <taxon>Oomycota</taxon>
        <taxon>Peronosporomycetes</taxon>
        <taxon>Peronosporales</taxon>
        <taxon>Peronosporaceae</taxon>
        <taxon>Phytophthora</taxon>
    </lineage>
</organism>
<dbReference type="PANTHER" id="PTHR16320:SF1">
    <property type="entry name" value="SPHINGOMYELINASE DDB_G0288017"/>
    <property type="match status" value="1"/>
</dbReference>
<dbReference type="EMBL" id="NCKW01011203">
    <property type="protein sequence ID" value="POM64066.1"/>
    <property type="molecule type" value="Genomic_DNA"/>
</dbReference>
<reference evidence="2 3" key="1">
    <citation type="journal article" date="2017" name="Genome Biol. Evol.">
        <title>Phytophthora megakarya and P. palmivora, closely related causal agents of cacao black pod rot, underwent increases in genome sizes and gene numbers by different mechanisms.</title>
        <authorList>
            <person name="Ali S.S."/>
            <person name="Shao J."/>
            <person name="Lary D.J."/>
            <person name="Kronmiller B."/>
            <person name="Shen D."/>
            <person name="Strem M.D."/>
            <person name="Amoako-Attah I."/>
            <person name="Akrofi A.Y."/>
            <person name="Begoude B.A."/>
            <person name="Ten Hoopen G.M."/>
            <person name="Coulibaly K."/>
            <person name="Kebe B.I."/>
            <person name="Melnick R.L."/>
            <person name="Guiltinan M.J."/>
            <person name="Tyler B.M."/>
            <person name="Meinhardt L.W."/>
            <person name="Bailey B.A."/>
        </authorList>
    </citation>
    <scope>NUCLEOTIDE SEQUENCE [LARGE SCALE GENOMIC DNA]</scope>
    <source>
        <strain evidence="3">sbr112.9</strain>
    </source>
</reference>
<dbReference type="Pfam" id="PF01419">
    <property type="entry name" value="Jacalin"/>
    <property type="match status" value="1"/>
</dbReference>
<dbReference type="SUPFAM" id="SSF56219">
    <property type="entry name" value="DNase I-like"/>
    <property type="match status" value="2"/>
</dbReference>
<sequence length="687" mass="74784">MLRSLAENTFSVMCYNVAGLPGLLSSGNPAENSVEIGKRINNWDVVNVQEDFNYHAYIYSENTHPYRTATSGGIPFGDGLNTLSTFSFSNVTDLTRTKWNVCSTFDGADCLTPKGFTFLEVQLADGVTLDLYNLHADAGVTDADEVARAANLAQLSAYITANSADNAVIVMGDTNTRYTRSDDNLIHRGTGTDGRMGGILVDKILFRGNNYITLTLDKWNNENAAFLDDAGAMLSDHPPISSTFSWTLNDEIRLSNAVGVLCYNVAGLPAILSSGNPEVYSVEMGKRISKWDIVNVQEDFNYHAYLYEKNTQKYRTATSGGVPFGSGLNTLSNLPFSTLGLERTKWSECSNDESSDCMTPKGFTLQPIHLADGAIIDVYNLHADAGVSAADQKARASNLKQLGDYISENSAGNAVIVMGDTNTRYTRKLDTIAEFVAGQNLTDGWIEYVRKGKLPKKGAEAIKCETANMTNECEVVDKIMYRSGKYITLTLDKWNNENEAFLDKTGKALSDHPPISSTFSWSMNPDFNLSNAYGGPHGTFFTDLALTEPGQTVSSITIRGARRVDAVRIDVSEPTESTLSHGGTGGTPKKLALKAGEYINSMEIHWGKKDDRTYVFYLRLTTNKGRSVAAGTVTDDSTVVEAPKGFQLNGFYGRASDDGIGGLGAIFTKLADDQFQTQTQTGSETQQ</sequence>
<protein>
    <recommendedName>
        <fullName evidence="1">Jacalin-type lectin domain-containing protein</fullName>
    </recommendedName>
</protein>
<dbReference type="GO" id="GO:0016791">
    <property type="term" value="F:phosphatase activity"/>
    <property type="evidence" value="ECO:0007669"/>
    <property type="project" value="InterPro"/>
</dbReference>
<dbReference type="InterPro" id="IPR036691">
    <property type="entry name" value="Endo/exonu/phosph_ase_sf"/>
</dbReference>
<dbReference type="GO" id="GO:0004767">
    <property type="term" value="F:sphingomyelin phosphodiesterase activity"/>
    <property type="evidence" value="ECO:0007669"/>
    <property type="project" value="InterPro"/>
</dbReference>
<dbReference type="Gene3D" id="3.60.10.10">
    <property type="entry name" value="Endonuclease/exonuclease/phosphatase"/>
    <property type="match status" value="2"/>
</dbReference>
<feature type="domain" description="Jacalin-type lectin" evidence="1">
    <location>
        <begin position="527"/>
        <end position="669"/>
    </location>
</feature>
<dbReference type="InterPro" id="IPR001229">
    <property type="entry name" value="Jacalin-like_lectin_dom"/>
</dbReference>
<dbReference type="AlphaFoldDB" id="A0A2P4XEU5"/>
<proteinExistence type="predicted"/>
<dbReference type="PROSITE" id="PS51752">
    <property type="entry name" value="JACALIN_LECTIN"/>
    <property type="match status" value="1"/>
</dbReference>
<dbReference type="OrthoDB" id="40902at2759"/>
<dbReference type="SMART" id="SM00915">
    <property type="entry name" value="Jacalin"/>
    <property type="match status" value="1"/>
</dbReference>
<dbReference type="GO" id="GO:0005737">
    <property type="term" value="C:cytoplasm"/>
    <property type="evidence" value="ECO:0007669"/>
    <property type="project" value="TreeGrafter"/>
</dbReference>
<dbReference type="PANTHER" id="PTHR16320">
    <property type="entry name" value="SPHINGOMYELINASE FAMILY MEMBER"/>
    <property type="match status" value="1"/>
</dbReference>
<dbReference type="SUPFAM" id="SSF51101">
    <property type="entry name" value="Mannose-binding lectins"/>
    <property type="match status" value="1"/>
</dbReference>
<evidence type="ECO:0000259" key="1">
    <source>
        <dbReference type="PROSITE" id="PS51752"/>
    </source>
</evidence>
<gene>
    <name evidence="2" type="ORF">PHPALM_20458</name>
</gene>
<dbReference type="InterPro" id="IPR036404">
    <property type="entry name" value="Jacalin-like_lectin_dom_sf"/>
</dbReference>
<dbReference type="Pfam" id="PF22669">
    <property type="entry name" value="Exo_endo_phos2"/>
    <property type="match status" value="2"/>
</dbReference>
<accession>A0A2P4XEU5</accession>
<name>A0A2P4XEU5_9STRA</name>
<evidence type="ECO:0000313" key="3">
    <source>
        <dbReference type="Proteomes" id="UP000237271"/>
    </source>
</evidence>
<dbReference type="InterPro" id="IPR000300">
    <property type="entry name" value="IPPc"/>
</dbReference>
<comment type="caution">
    <text evidence="2">The sequence shown here is derived from an EMBL/GenBank/DDBJ whole genome shotgun (WGS) entry which is preliminary data.</text>
</comment>
<dbReference type="InterPro" id="IPR038772">
    <property type="entry name" value="Sph/SMPD2-like"/>
</dbReference>
<keyword evidence="3" id="KW-1185">Reference proteome</keyword>
<evidence type="ECO:0000313" key="2">
    <source>
        <dbReference type="EMBL" id="POM64066.1"/>
    </source>
</evidence>
<dbReference type="Proteomes" id="UP000237271">
    <property type="component" value="Unassembled WGS sequence"/>
</dbReference>
<dbReference type="Gene3D" id="2.100.10.30">
    <property type="entry name" value="Jacalin-like lectin domain"/>
    <property type="match status" value="1"/>
</dbReference>